<dbReference type="Proteomes" id="UP000050509">
    <property type="component" value="Unassembled WGS sequence"/>
</dbReference>
<dbReference type="AlphaFoldDB" id="A0A0P9F9J2"/>
<comment type="caution">
    <text evidence="2">The sequence shown here is derived from an EMBL/GenBank/DDBJ whole genome shotgun (WGS) entry which is preliminary data.</text>
</comment>
<evidence type="ECO:0000259" key="1">
    <source>
        <dbReference type="Pfam" id="PF12867"/>
    </source>
</evidence>
<dbReference type="InterPro" id="IPR024775">
    <property type="entry name" value="DinB-like"/>
</dbReference>
<dbReference type="InterPro" id="IPR034660">
    <property type="entry name" value="DinB/YfiT-like"/>
</dbReference>
<sequence length="146" mass="16591">MMGLDAEFDARNRAATERLRAVAARLSDADLARAVGEHWTVGVVYAHIAFWDRRVMYVLDKTERDGAVFIPDLDIFVNDLSLPLWLAIPPREAVRIALENAEELDERLATYPPALLEAVYETNPRWVERARHRGEHLDEAEAALRG</sequence>
<dbReference type="SUPFAM" id="SSF109854">
    <property type="entry name" value="DinB/YfiT-like putative metalloenzymes"/>
    <property type="match status" value="1"/>
</dbReference>
<dbReference type="Pfam" id="PF12867">
    <property type="entry name" value="DinB_2"/>
    <property type="match status" value="1"/>
</dbReference>
<name>A0A0P9F9J2_9CHLR</name>
<protein>
    <recommendedName>
        <fullName evidence="1">DinB-like domain-containing protein</fullName>
    </recommendedName>
</protein>
<evidence type="ECO:0000313" key="2">
    <source>
        <dbReference type="EMBL" id="KPV53326.1"/>
    </source>
</evidence>
<organism evidence="2 3">
    <name type="scientific">Kouleothrix aurantiaca</name>
    <dbReference type="NCBI Taxonomy" id="186479"/>
    <lineage>
        <taxon>Bacteria</taxon>
        <taxon>Bacillati</taxon>
        <taxon>Chloroflexota</taxon>
        <taxon>Chloroflexia</taxon>
        <taxon>Chloroflexales</taxon>
        <taxon>Roseiflexineae</taxon>
        <taxon>Roseiflexaceae</taxon>
        <taxon>Kouleothrix</taxon>
    </lineage>
</organism>
<proteinExistence type="predicted"/>
<keyword evidence="3" id="KW-1185">Reference proteome</keyword>
<accession>A0A0P9F9J2</accession>
<feature type="domain" description="DinB-like" evidence="1">
    <location>
        <begin position="14"/>
        <end position="110"/>
    </location>
</feature>
<dbReference type="EMBL" id="LJCR01000285">
    <property type="protein sequence ID" value="KPV53326.1"/>
    <property type="molecule type" value="Genomic_DNA"/>
</dbReference>
<reference evidence="2 3" key="1">
    <citation type="submission" date="2015-09" db="EMBL/GenBank/DDBJ databases">
        <title>Draft genome sequence of Kouleothrix aurantiaca JCM 19913.</title>
        <authorList>
            <person name="Hemp J."/>
        </authorList>
    </citation>
    <scope>NUCLEOTIDE SEQUENCE [LARGE SCALE GENOMIC DNA]</scope>
    <source>
        <strain evidence="2 3">COM-B</strain>
    </source>
</reference>
<dbReference type="Gene3D" id="1.20.120.450">
    <property type="entry name" value="dinb family like domain"/>
    <property type="match status" value="1"/>
</dbReference>
<gene>
    <name evidence="2" type="ORF">SE17_10285</name>
</gene>
<evidence type="ECO:0000313" key="3">
    <source>
        <dbReference type="Proteomes" id="UP000050509"/>
    </source>
</evidence>